<dbReference type="InterPro" id="IPR004042">
    <property type="entry name" value="Intein_endonuc_central"/>
</dbReference>
<dbReference type="Gene3D" id="6.10.340.10">
    <property type="match status" value="1"/>
</dbReference>
<proteinExistence type="predicted"/>
<dbReference type="RefSeq" id="WP_141880906.1">
    <property type="nucleotide sequence ID" value="NZ_VFOM01000001.1"/>
</dbReference>
<dbReference type="PROSITE" id="PS50885">
    <property type="entry name" value="HAMP"/>
    <property type="match status" value="1"/>
</dbReference>
<dbReference type="InterPro" id="IPR005467">
    <property type="entry name" value="His_kinase_dom"/>
</dbReference>
<evidence type="ECO:0000259" key="15">
    <source>
        <dbReference type="PROSITE" id="PS50819"/>
    </source>
</evidence>
<keyword evidence="18" id="KW-1185">Reference proteome</keyword>
<feature type="region of interest" description="Disordered" evidence="12">
    <location>
        <begin position="71"/>
        <end position="90"/>
    </location>
</feature>
<dbReference type="InterPro" id="IPR003661">
    <property type="entry name" value="HisK_dim/P_dom"/>
</dbReference>
<dbReference type="CDD" id="cd00075">
    <property type="entry name" value="HATPase"/>
    <property type="match status" value="1"/>
</dbReference>
<comment type="caution">
    <text evidence="17">The sequence shown here is derived from an EMBL/GenBank/DDBJ whole genome shotgun (WGS) entry which is preliminary data.</text>
</comment>
<evidence type="ECO:0000256" key="13">
    <source>
        <dbReference type="SAM" id="Phobius"/>
    </source>
</evidence>
<keyword evidence="5" id="KW-0597">Phosphoprotein</keyword>
<comment type="subcellular location">
    <subcellularLocation>
        <location evidence="3">Cell membrane</location>
    </subcellularLocation>
</comment>
<feature type="compositionally biased region" description="Basic and acidic residues" evidence="12">
    <location>
        <begin position="10"/>
        <end position="19"/>
    </location>
</feature>
<dbReference type="GO" id="GO:0000155">
    <property type="term" value="F:phosphorelay sensor kinase activity"/>
    <property type="evidence" value="ECO:0007669"/>
    <property type="project" value="InterPro"/>
</dbReference>
<dbReference type="GO" id="GO:0005886">
    <property type="term" value="C:plasma membrane"/>
    <property type="evidence" value="ECO:0007669"/>
    <property type="project" value="UniProtKB-SubCell"/>
</dbReference>
<evidence type="ECO:0000256" key="12">
    <source>
        <dbReference type="SAM" id="MobiDB-lite"/>
    </source>
</evidence>
<evidence type="ECO:0000256" key="1">
    <source>
        <dbReference type="ARBA" id="ARBA00000085"/>
    </source>
</evidence>
<dbReference type="Gene3D" id="1.10.287.130">
    <property type="match status" value="1"/>
</dbReference>
<dbReference type="OrthoDB" id="9786919at2"/>
<dbReference type="FunFam" id="3.30.565.10:FF:000006">
    <property type="entry name" value="Sensor histidine kinase WalK"/>
    <property type="match status" value="1"/>
</dbReference>
<reference evidence="17 18" key="1">
    <citation type="submission" date="2019-06" db="EMBL/GenBank/DDBJ databases">
        <title>Sequencing the genomes of 1000 actinobacteria strains.</title>
        <authorList>
            <person name="Klenk H.-P."/>
        </authorList>
    </citation>
    <scope>NUCLEOTIDE SEQUENCE [LARGE SCALE GENOMIC DNA]</scope>
    <source>
        <strain evidence="17 18">DSM 26477</strain>
    </source>
</reference>
<dbReference type="SMART" id="SM00304">
    <property type="entry name" value="HAMP"/>
    <property type="match status" value="1"/>
</dbReference>
<keyword evidence="7 13" id="KW-0812">Transmembrane</keyword>
<feature type="domain" description="DOD-type homing endonuclease" evidence="15">
    <location>
        <begin position="111"/>
        <end position="188"/>
    </location>
</feature>
<organism evidence="17 18">
    <name type="scientific">Homoserinimonas aerilata</name>
    <dbReference type="NCBI Taxonomy" id="1162970"/>
    <lineage>
        <taxon>Bacteria</taxon>
        <taxon>Bacillati</taxon>
        <taxon>Actinomycetota</taxon>
        <taxon>Actinomycetes</taxon>
        <taxon>Micrococcales</taxon>
        <taxon>Microbacteriaceae</taxon>
        <taxon>Homoserinimonas</taxon>
    </lineage>
</organism>
<dbReference type="EMBL" id="VFOM01000001">
    <property type="protein sequence ID" value="TQL48839.1"/>
    <property type="molecule type" value="Genomic_DNA"/>
</dbReference>
<evidence type="ECO:0000256" key="3">
    <source>
        <dbReference type="ARBA" id="ARBA00004236"/>
    </source>
</evidence>
<dbReference type="InterPro" id="IPR050428">
    <property type="entry name" value="TCS_sensor_his_kinase"/>
</dbReference>
<evidence type="ECO:0000256" key="10">
    <source>
        <dbReference type="ARBA" id="ARBA00023012"/>
    </source>
</evidence>
<evidence type="ECO:0000256" key="6">
    <source>
        <dbReference type="ARBA" id="ARBA00022679"/>
    </source>
</evidence>
<dbReference type="SMART" id="SM00388">
    <property type="entry name" value="HisKA"/>
    <property type="match status" value="1"/>
</dbReference>
<evidence type="ECO:0000313" key="17">
    <source>
        <dbReference type="EMBL" id="TQL48839.1"/>
    </source>
</evidence>
<dbReference type="InterPro" id="IPR036890">
    <property type="entry name" value="HATPase_C_sf"/>
</dbReference>
<dbReference type="EC" id="2.7.13.3" evidence="4"/>
<evidence type="ECO:0000256" key="5">
    <source>
        <dbReference type="ARBA" id="ARBA00022553"/>
    </source>
</evidence>
<evidence type="ECO:0000256" key="8">
    <source>
        <dbReference type="ARBA" id="ARBA00022777"/>
    </source>
</evidence>
<dbReference type="AlphaFoldDB" id="A0A542YL63"/>
<evidence type="ECO:0000313" key="18">
    <source>
        <dbReference type="Proteomes" id="UP000317998"/>
    </source>
</evidence>
<evidence type="ECO:0000256" key="11">
    <source>
        <dbReference type="ARBA" id="ARBA00023136"/>
    </source>
</evidence>
<keyword evidence="8 17" id="KW-0418">Kinase</keyword>
<comment type="catalytic activity">
    <reaction evidence="1">
        <text>ATP + protein L-histidine = ADP + protein N-phospho-L-histidine.</text>
        <dbReference type="EC" id="2.7.13.3"/>
    </reaction>
</comment>
<dbReference type="GO" id="GO:0005509">
    <property type="term" value="F:calcium ion binding"/>
    <property type="evidence" value="ECO:0007669"/>
    <property type="project" value="UniProtKB-ARBA"/>
</dbReference>
<dbReference type="Proteomes" id="UP000317998">
    <property type="component" value="Unassembled WGS sequence"/>
</dbReference>
<gene>
    <name evidence="17" type="ORF">FB562_1945</name>
</gene>
<dbReference type="SUPFAM" id="SSF55874">
    <property type="entry name" value="ATPase domain of HSP90 chaperone/DNA topoisomerase II/histidine kinase"/>
    <property type="match status" value="1"/>
</dbReference>
<dbReference type="InterPro" id="IPR003594">
    <property type="entry name" value="HATPase_dom"/>
</dbReference>
<name>A0A542YL63_9MICO</name>
<dbReference type="GO" id="GO:0004519">
    <property type="term" value="F:endonuclease activity"/>
    <property type="evidence" value="ECO:0007669"/>
    <property type="project" value="InterPro"/>
</dbReference>
<sequence length="495" mass="51804">MTQPSVTHWDSPRADAEPPRRRRWTLRSRLVLGIVALLAAASIVVGLVSVVALRGFLMDRLDDQLLAATGRTQPTSEELPPGGALGYPSRPSFGVQGPGTMVALTSGDVARAGVLTSDGTLDLLDDAHAAVLIGITEGDGPVTVDLGGELGEYRVVARELAPGILQVTGLSQSEVNGTVAQLLLVIGVVALVALAAAAAAGLVVVRLALRPLDRVAATAAQVSELPLDRGEVALAVRVSDDDADPSTEVGRVGAAINRMLGHVASALAARQASENKVRRFVADASHELRTPLASIRGYAELTRRGGYELPDDVVRSIGRVESEAVRMTSLVEDLLLLARLDEGRDLERAPLELVGLLADAVGDAHAAGPDHEWSLEAPEGPVIVNGDVNRLHQVVANLLANARVHTPEGTAVVVELSERADGVDIVVRDDGPGIPEKLLPELFERFVRGDSSRSRVAGSTGLGLAIVRAVVEGHGGTVSVASEPGRTEFRVTLPR</sequence>
<dbReference type="SMART" id="SM00387">
    <property type="entry name" value="HATPase_c"/>
    <property type="match status" value="1"/>
</dbReference>
<dbReference type="InterPro" id="IPR004358">
    <property type="entry name" value="Sig_transdc_His_kin-like_C"/>
</dbReference>
<feature type="transmembrane region" description="Helical" evidence="13">
    <location>
        <begin position="179"/>
        <end position="205"/>
    </location>
</feature>
<feature type="region of interest" description="Disordered" evidence="12">
    <location>
        <begin position="1"/>
        <end position="20"/>
    </location>
</feature>
<feature type="domain" description="Histidine kinase" evidence="14">
    <location>
        <begin position="283"/>
        <end position="495"/>
    </location>
</feature>
<dbReference type="PROSITE" id="PS50109">
    <property type="entry name" value="HIS_KIN"/>
    <property type="match status" value="1"/>
</dbReference>
<comment type="cofactor">
    <cofactor evidence="2">
        <name>a divalent metal cation</name>
        <dbReference type="ChEBI" id="CHEBI:60240"/>
    </cofactor>
</comment>
<evidence type="ECO:0000256" key="2">
    <source>
        <dbReference type="ARBA" id="ARBA00001968"/>
    </source>
</evidence>
<dbReference type="Gene3D" id="3.30.565.10">
    <property type="entry name" value="Histidine kinase-like ATPase, C-terminal domain"/>
    <property type="match status" value="1"/>
</dbReference>
<feature type="transmembrane region" description="Helical" evidence="13">
    <location>
        <begin position="30"/>
        <end position="53"/>
    </location>
</feature>
<dbReference type="Pfam" id="PF02518">
    <property type="entry name" value="HATPase_c"/>
    <property type="match status" value="1"/>
</dbReference>
<dbReference type="CDD" id="cd00082">
    <property type="entry name" value="HisKA"/>
    <property type="match status" value="1"/>
</dbReference>
<keyword evidence="9 13" id="KW-1133">Transmembrane helix</keyword>
<protein>
    <recommendedName>
        <fullName evidence="4">histidine kinase</fullName>
        <ecNumber evidence="4">2.7.13.3</ecNumber>
    </recommendedName>
</protein>
<keyword evidence="11 13" id="KW-0472">Membrane</keyword>
<dbReference type="InterPro" id="IPR003660">
    <property type="entry name" value="HAMP_dom"/>
</dbReference>
<dbReference type="PANTHER" id="PTHR45436:SF5">
    <property type="entry name" value="SENSOR HISTIDINE KINASE TRCS"/>
    <property type="match status" value="1"/>
</dbReference>
<evidence type="ECO:0000256" key="7">
    <source>
        <dbReference type="ARBA" id="ARBA00022692"/>
    </source>
</evidence>
<dbReference type="FunFam" id="1.10.287.130:FF:000001">
    <property type="entry name" value="Two-component sensor histidine kinase"/>
    <property type="match status" value="1"/>
</dbReference>
<evidence type="ECO:0000259" key="14">
    <source>
        <dbReference type="PROSITE" id="PS50109"/>
    </source>
</evidence>
<feature type="domain" description="HAMP" evidence="16">
    <location>
        <begin position="206"/>
        <end position="268"/>
    </location>
</feature>
<keyword evidence="10" id="KW-0902">Two-component regulatory system</keyword>
<accession>A0A542YL63</accession>
<dbReference type="PANTHER" id="PTHR45436">
    <property type="entry name" value="SENSOR HISTIDINE KINASE YKOH"/>
    <property type="match status" value="1"/>
</dbReference>
<keyword evidence="6" id="KW-0808">Transferase</keyword>
<evidence type="ECO:0000256" key="9">
    <source>
        <dbReference type="ARBA" id="ARBA00022989"/>
    </source>
</evidence>
<evidence type="ECO:0000259" key="16">
    <source>
        <dbReference type="PROSITE" id="PS50885"/>
    </source>
</evidence>
<dbReference type="PROSITE" id="PS50819">
    <property type="entry name" value="INTEIN_ENDONUCLEASE"/>
    <property type="match status" value="1"/>
</dbReference>
<dbReference type="Pfam" id="PF00512">
    <property type="entry name" value="HisKA"/>
    <property type="match status" value="1"/>
</dbReference>
<dbReference type="PRINTS" id="PR00344">
    <property type="entry name" value="BCTRLSENSOR"/>
</dbReference>
<dbReference type="SUPFAM" id="SSF47384">
    <property type="entry name" value="Homodimeric domain of signal transducing histidine kinase"/>
    <property type="match status" value="1"/>
</dbReference>
<dbReference type="InterPro" id="IPR036097">
    <property type="entry name" value="HisK_dim/P_sf"/>
</dbReference>
<evidence type="ECO:0000256" key="4">
    <source>
        <dbReference type="ARBA" id="ARBA00012438"/>
    </source>
</evidence>